<evidence type="ECO:0000259" key="1">
    <source>
        <dbReference type="PROSITE" id="PS50181"/>
    </source>
</evidence>
<dbReference type="Gene3D" id="3.80.10.10">
    <property type="entry name" value="Ribonuclease Inhibitor"/>
    <property type="match status" value="1"/>
</dbReference>
<dbReference type="Proteomes" id="UP000677228">
    <property type="component" value="Unassembled WGS sequence"/>
</dbReference>
<dbReference type="EMBL" id="CAJNOQ010011339">
    <property type="protein sequence ID" value="CAF1274419.1"/>
    <property type="molecule type" value="Genomic_DNA"/>
</dbReference>
<evidence type="ECO:0000313" key="5">
    <source>
        <dbReference type="EMBL" id="CAF4144842.1"/>
    </source>
</evidence>
<keyword evidence="6" id="KW-1185">Reference proteome</keyword>
<protein>
    <recommendedName>
        <fullName evidence="1">F-box domain-containing protein</fullName>
    </recommendedName>
</protein>
<evidence type="ECO:0000313" key="2">
    <source>
        <dbReference type="EMBL" id="CAF1274419.1"/>
    </source>
</evidence>
<organism evidence="2 6">
    <name type="scientific">Didymodactylos carnosus</name>
    <dbReference type="NCBI Taxonomy" id="1234261"/>
    <lineage>
        <taxon>Eukaryota</taxon>
        <taxon>Metazoa</taxon>
        <taxon>Spiralia</taxon>
        <taxon>Gnathifera</taxon>
        <taxon>Rotifera</taxon>
        <taxon>Eurotatoria</taxon>
        <taxon>Bdelloidea</taxon>
        <taxon>Philodinida</taxon>
        <taxon>Philodinidae</taxon>
        <taxon>Didymodactylos</taxon>
    </lineage>
</organism>
<feature type="domain" description="F-box" evidence="1">
    <location>
        <begin position="1"/>
        <end position="46"/>
    </location>
</feature>
<dbReference type="InterPro" id="IPR001810">
    <property type="entry name" value="F-box_dom"/>
</dbReference>
<evidence type="ECO:0000313" key="6">
    <source>
        <dbReference type="Proteomes" id="UP000663829"/>
    </source>
</evidence>
<dbReference type="OrthoDB" id="10257471at2759"/>
<accession>A0A815BTU2</accession>
<evidence type="ECO:0000313" key="4">
    <source>
        <dbReference type="EMBL" id="CAF4064843.1"/>
    </source>
</evidence>
<dbReference type="SMART" id="SM00256">
    <property type="entry name" value="FBOX"/>
    <property type="match status" value="1"/>
</dbReference>
<dbReference type="EMBL" id="CAJNOK010021514">
    <property type="protein sequence ID" value="CAF1333524.1"/>
    <property type="molecule type" value="Genomic_DNA"/>
</dbReference>
<dbReference type="Proteomes" id="UP000681722">
    <property type="component" value="Unassembled WGS sequence"/>
</dbReference>
<gene>
    <name evidence="2" type="ORF">GPM918_LOCUS27245</name>
    <name evidence="3" type="ORF">OVA965_LOCUS30001</name>
    <name evidence="4" type="ORF">SRO942_LOCUS27535</name>
    <name evidence="5" type="ORF">TMI583_LOCUS30791</name>
</gene>
<dbReference type="Pfam" id="PF12937">
    <property type="entry name" value="F-box-like"/>
    <property type="match status" value="1"/>
</dbReference>
<dbReference type="InterPro" id="IPR032675">
    <property type="entry name" value="LRR_dom_sf"/>
</dbReference>
<name>A0A815BTU2_9BILA</name>
<dbReference type="Proteomes" id="UP000663829">
    <property type="component" value="Unassembled WGS sequence"/>
</dbReference>
<dbReference type="Gene3D" id="1.20.1280.50">
    <property type="match status" value="1"/>
</dbReference>
<dbReference type="Proteomes" id="UP000682733">
    <property type="component" value="Unassembled WGS sequence"/>
</dbReference>
<dbReference type="EMBL" id="CAJOBC010024850">
    <property type="protein sequence ID" value="CAF4064843.1"/>
    <property type="molecule type" value="Genomic_DNA"/>
</dbReference>
<dbReference type="PROSITE" id="PS50181">
    <property type="entry name" value="FBOX"/>
    <property type="match status" value="1"/>
</dbReference>
<dbReference type="SUPFAM" id="SSF52047">
    <property type="entry name" value="RNI-like"/>
    <property type="match status" value="1"/>
</dbReference>
<dbReference type="AlphaFoldDB" id="A0A815BTU2"/>
<dbReference type="EMBL" id="CAJOBA010043133">
    <property type="protein sequence ID" value="CAF4144842.1"/>
    <property type="molecule type" value="Genomic_DNA"/>
</dbReference>
<sequence length="466" mass="54422">MFLNDFPTEILNQIFTHLSFIDLSYCANVCQRWNSIVINYNYLTTFNIEQEMTIPHDEYQNTSSFHRKLIYRPVTSNLFIFVPNLKYLRIIVKKEKEDLKIAKQLLQVQGKTLEKIIVDSPPYSNDEPDERFHDETDLIHDLTDELITPNLRELILNARLPIVSIWNEKSRQIIRKVAIDVGHQSQSNCWSCYYSFGNWLKFFEMCGGMKITDNRADHAPFFSPSEDVQIDSTNVKSFPLVEYLSLRTNIFRNQNGFVDLLLKIFPNIKQFELETWTQEYSSSIDVIVDNLINLEHLKVRIWWCCGRKYKHYSLEQLYINDNIINKIISKLPKLLSIDLEGHLEFSDTCLEILNNNKNLKNIILKHGGIAGHKINDESYTQPIIHFSENALIEFAKSHPLLDQLEINIGQSMVPTIGFLTKFIQHCPKLKILKLYVVENDVSLLVDDKFKTSCPQLETFYVGISKE</sequence>
<comment type="caution">
    <text evidence="2">The sequence shown here is derived from an EMBL/GenBank/DDBJ whole genome shotgun (WGS) entry which is preliminary data.</text>
</comment>
<reference evidence="2" key="1">
    <citation type="submission" date="2021-02" db="EMBL/GenBank/DDBJ databases">
        <authorList>
            <person name="Nowell W R."/>
        </authorList>
    </citation>
    <scope>NUCLEOTIDE SEQUENCE</scope>
</reference>
<proteinExistence type="predicted"/>
<evidence type="ECO:0000313" key="3">
    <source>
        <dbReference type="EMBL" id="CAF1333524.1"/>
    </source>
</evidence>
<dbReference type="SUPFAM" id="SSF81383">
    <property type="entry name" value="F-box domain"/>
    <property type="match status" value="1"/>
</dbReference>
<dbReference type="InterPro" id="IPR036047">
    <property type="entry name" value="F-box-like_dom_sf"/>
</dbReference>